<evidence type="ECO:0000259" key="4">
    <source>
        <dbReference type="SMART" id="SM00836"/>
    </source>
</evidence>
<evidence type="ECO:0000256" key="2">
    <source>
        <dbReference type="ARBA" id="ARBA00022741"/>
    </source>
</evidence>
<evidence type="ECO:0000313" key="5">
    <source>
        <dbReference type="EMBL" id="MTD13632.1"/>
    </source>
</evidence>
<proteinExistence type="predicted"/>
<dbReference type="GO" id="GO:0005524">
    <property type="term" value="F:ATP binding"/>
    <property type="evidence" value="ECO:0007669"/>
    <property type="project" value="UniProtKB-KW"/>
</dbReference>
<sequence length="200" mass="21434">MDAARPDDARPGSALRDRIVDEVLAGIRHSVRCVSATTARPSAAVLVKGGGDPLRILGSDATRWALLRRSPARSITLDPAVWTSYRTTNPVFAVQSAHARLSRAQAGAGVLGQTPGADSTRERVRTLVAGYRGVLADAARSAAPHRLALHLDELADATHRWLDTRLPAVRTPELTRDLGRTRHVLRHGLGLAGVTAPEYL</sequence>
<organism evidence="5 6">
    <name type="scientific">Nakamurella alba</name>
    <dbReference type="NCBI Taxonomy" id="2665158"/>
    <lineage>
        <taxon>Bacteria</taxon>
        <taxon>Bacillati</taxon>
        <taxon>Actinomycetota</taxon>
        <taxon>Actinomycetes</taxon>
        <taxon>Nakamurellales</taxon>
        <taxon>Nakamurellaceae</taxon>
        <taxon>Nakamurella</taxon>
    </lineage>
</organism>
<evidence type="ECO:0000256" key="3">
    <source>
        <dbReference type="ARBA" id="ARBA00022840"/>
    </source>
</evidence>
<dbReference type="SMART" id="SM00836">
    <property type="entry name" value="DALR_1"/>
    <property type="match status" value="1"/>
</dbReference>
<dbReference type="GO" id="GO:0006420">
    <property type="term" value="P:arginyl-tRNA aminoacylation"/>
    <property type="evidence" value="ECO:0007669"/>
    <property type="project" value="InterPro"/>
</dbReference>
<evidence type="ECO:0000256" key="1">
    <source>
        <dbReference type="ARBA" id="ARBA00022598"/>
    </source>
</evidence>
<dbReference type="AlphaFoldDB" id="A0A7K1FHN5"/>
<comment type="caution">
    <text evidence="5">The sequence shown here is derived from an EMBL/GenBank/DDBJ whole genome shotgun (WGS) entry which is preliminary data.</text>
</comment>
<dbReference type="InterPro" id="IPR009080">
    <property type="entry name" value="tRNAsynth_Ia_anticodon-bd"/>
</dbReference>
<keyword evidence="6" id="KW-1185">Reference proteome</keyword>
<gene>
    <name evidence="5" type="ORF">GIS00_06705</name>
</gene>
<reference evidence="5 6" key="1">
    <citation type="submission" date="2019-11" db="EMBL/GenBank/DDBJ databases">
        <authorList>
            <person name="Jiang L.-Q."/>
        </authorList>
    </citation>
    <scope>NUCLEOTIDE SEQUENCE [LARGE SCALE GENOMIC DNA]</scope>
    <source>
        <strain evidence="5 6">YIM 132087</strain>
    </source>
</reference>
<dbReference type="GO" id="GO:0004814">
    <property type="term" value="F:arginine-tRNA ligase activity"/>
    <property type="evidence" value="ECO:0007669"/>
    <property type="project" value="InterPro"/>
</dbReference>
<dbReference type="Gene3D" id="1.10.730.10">
    <property type="entry name" value="Isoleucyl-tRNA Synthetase, Domain 1"/>
    <property type="match status" value="1"/>
</dbReference>
<name>A0A7K1FHN5_9ACTN</name>
<accession>A0A7K1FHN5</accession>
<keyword evidence="2" id="KW-0547">Nucleotide-binding</keyword>
<dbReference type="Proteomes" id="UP000460221">
    <property type="component" value="Unassembled WGS sequence"/>
</dbReference>
<dbReference type="EMBL" id="WLYK01000001">
    <property type="protein sequence ID" value="MTD13632.1"/>
    <property type="molecule type" value="Genomic_DNA"/>
</dbReference>
<dbReference type="InterPro" id="IPR008909">
    <property type="entry name" value="DALR_anticod-bd"/>
</dbReference>
<protein>
    <recommendedName>
        <fullName evidence="4">DALR anticodon binding domain-containing protein</fullName>
    </recommendedName>
</protein>
<keyword evidence="3" id="KW-0067">ATP-binding</keyword>
<feature type="domain" description="DALR anticodon binding" evidence="4">
    <location>
        <begin position="94"/>
        <end position="200"/>
    </location>
</feature>
<dbReference type="SUPFAM" id="SSF47323">
    <property type="entry name" value="Anticodon-binding domain of a subclass of class I aminoacyl-tRNA synthetases"/>
    <property type="match status" value="1"/>
</dbReference>
<keyword evidence="1" id="KW-0436">Ligase</keyword>
<dbReference type="RefSeq" id="WP_154767449.1">
    <property type="nucleotide sequence ID" value="NZ_WLYK01000001.1"/>
</dbReference>
<evidence type="ECO:0000313" key="6">
    <source>
        <dbReference type="Proteomes" id="UP000460221"/>
    </source>
</evidence>
<dbReference type="Pfam" id="PF05746">
    <property type="entry name" value="DALR_1"/>
    <property type="match status" value="1"/>
</dbReference>